<dbReference type="InterPro" id="IPR049900">
    <property type="entry name" value="PKS_mFAS_DH"/>
</dbReference>
<evidence type="ECO:0000256" key="6">
    <source>
        <dbReference type="ARBA" id="ARBA00022450"/>
    </source>
</evidence>
<feature type="region of interest" description="N-terminal hotdog fold" evidence="16">
    <location>
        <begin position="1770"/>
        <end position="1891"/>
    </location>
</feature>
<feature type="active site" description="Proton donor; for dehydratase activity" evidence="16">
    <location>
        <position position="1969"/>
    </location>
</feature>
<evidence type="ECO:0000259" key="20">
    <source>
        <dbReference type="PROSITE" id="PS52019"/>
    </source>
</evidence>
<organism evidence="21 22">
    <name type="scientific">Bacillus thuringiensis</name>
    <dbReference type="NCBI Taxonomy" id="1428"/>
    <lineage>
        <taxon>Bacteria</taxon>
        <taxon>Bacillati</taxon>
        <taxon>Bacillota</taxon>
        <taxon>Bacilli</taxon>
        <taxon>Bacillales</taxon>
        <taxon>Bacillaceae</taxon>
        <taxon>Bacillus</taxon>
        <taxon>Bacillus cereus group</taxon>
    </lineage>
</organism>
<proteinExistence type="inferred from homology"/>
<keyword evidence="11" id="KW-0547">Nucleotide-binding</keyword>
<dbReference type="SUPFAM" id="SSF47336">
    <property type="entry name" value="ACP-like"/>
    <property type="match status" value="8"/>
</dbReference>
<keyword evidence="13" id="KW-0521">NADP</keyword>
<feature type="region of interest" description="N-terminal hotdog fold" evidence="16">
    <location>
        <begin position="3693"/>
        <end position="3814"/>
    </location>
</feature>
<dbReference type="InterPro" id="IPR016039">
    <property type="entry name" value="Thiolase-like"/>
</dbReference>
<dbReference type="Gene3D" id="3.40.50.150">
    <property type="entry name" value="Vaccinia Virus protein VP39"/>
    <property type="match status" value="1"/>
</dbReference>
<keyword evidence="8" id="KW-0597">Phosphoprotein</keyword>
<dbReference type="Pfam" id="PF00501">
    <property type="entry name" value="AMP-binding"/>
    <property type="match status" value="1"/>
</dbReference>
<feature type="active site" description="Proton acceptor; for dehydratase activity" evidence="16">
    <location>
        <position position="3724"/>
    </location>
</feature>
<evidence type="ECO:0000256" key="13">
    <source>
        <dbReference type="ARBA" id="ARBA00022857"/>
    </source>
</evidence>
<dbReference type="InterPro" id="IPR020806">
    <property type="entry name" value="PKS_PP-bd"/>
</dbReference>
<dbReference type="RefSeq" id="WP_043327275.1">
    <property type="nucleotide sequence ID" value="NZ_CP009336.1"/>
</dbReference>
<feature type="region of interest" description="C-terminal hotdog fold" evidence="16">
    <location>
        <begin position="3825"/>
        <end position="3965"/>
    </location>
</feature>
<dbReference type="SUPFAM" id="SSF56801">
    <property type="entry name" value="Acetyl-CoA synthetase-like"/>
    <property type="match status" value="1"/>
</dbReference>
<dbReference type="PROSITE" id="PS00012">
    <property type="entry name" value="PHOSPHOPANTETHEINE"/>
    <property type="match status" value="2"/>
</dbReference>
<dbReference type="InterPro" id="IPR014031">
    <property type="entry name" value="Ketoacyl_synth_C"/>
</dbReference>
<dbReference type="PANTHER" id="PTHR43775">
    <property type="entry name" value="FATTY ACID SYNTHASE"/>
    <property type="match status" value="1"/>
</dbReference>
<dbReference type="SMART" id="SM00825">
    <property type="entry name" value="PKS_KS"/>
    <property type="match status" value="5"/>
</dbReference>
<feature type="active site" description="Proton acceptor; for dehydratase activity" evidence="16">
    <location>
        <position position="5907"/>
    </location>
</feature>
<dbReference type="InterPro" id="IPR023213">
    <property type="entry name" value="CAT-like_dom_sf"/>
</dbReference>
<feature type="domain" description="Carrier" evidence="18">
    <location>
        <begin position="6666"/>
        <end position="6742"/>
    </location>
</feature>
<dbReference type="NCBIfam" id="TIGR01733">
    <property type="entry name" value="AA-adenyl-dom"/>
    <property type="match status" value="1"/>
</dbReference>
<evidence type="ECO:0000256" key="12">
    <source>
        <dbReference type="ARBA" id="ARBA00022840"/>
    </source>
</evidence>
<dbReference type="InterPro" id="IPR014030">
    <property type="entry name" value="Ketoacyl_synth_N"/>
</dbReference>
<dbReference type="Pfam" id="PF22336">
    <property type="entry name" value="RhiE-like_linker"/>
    <property type="match status" value="4"/>
</dbReference>
<dbReference type="PROSITE" id="PS52019">
    <property type="entry name" value="PKS_MFAS_DH"/>
    <property type="match status" value="4"/>
</dbReference>
<dbReference type="GO" id="GO:0005886">
    <property type="term" value="C:plasma membrane"/>
    <property type="evidence" value="ECO:0007669"/>
    <property type="project" value="TreeGrafter"/>
</dbReference>
<keyword evidence="21" id="KW-0614">Plasmid</keyword>
<dbReference type="Gene3D" id="3.30.559.30">
    <property type="entry name" value="Nonribosomal peptide synthetase, condensation domain"/>
    <property type="match status" value="1"/>
</dbReference>
<feature type="domain" description="Ketosynthase family 3 (KS3)" evidence="19">
    <location>
        <begin position="6918"/>
        <end position="7338"/>
    </location>
</feature>
<dbReference type="SUPFAM" id="SSF51735">
    <property type="entry name" value="NAD(P)-binding Rossmann-fold domains"/>
    <property type="match status" value="3"/>
</dbReference>
<dbReference type="CDD" id="cd02440">
    <property type="entry name" value="AdoMet_MTases"/>
    <property type="match status" value="1"/>
</dbReference>
<dbReference type="Pfam" id="PF00550">
    <property type="entry name" value="PP-binding"/>
    <property type="match status" value="7"/>
</dbReference>
<dbReference type="PANTHER" id="PTHR43775:SF37">
    <property type="entry name" value="SI:DKEY-61P9.11"/>
    <property type="match status" value="1"/>
</dbReference>
<dbReference type="EMBL" id="CP009336">
    <property type="protein sequence ID" value="AJG79651.1"/>
    <property type="molecule type" value="Genomic_DNA"/>
</dbReference>
<dbReference type="SMART" id="SM00823">
    <property type="entry name" value="PKS_PP"/>
    <property type="match status" value="6"/>
</dbReference>
<dbReference type="GO" id="GO:0004315">
    <property type="term" value="F:3-oxoacyl-[acyl-carrier-protein] synthase activity"/>
    <property type="evidence" value="ECO:0007669"/>
    <property type="project" value="UniProtKB-EC"/>
</dbReference>
<feature type="domain" description="Ketosynthase family 3 (KS3)" evidence="19">
    <location>
        <begin position="4118"/>
        <end position="4554"/>
    </location>
</feature>
<dbReference type="Gene3D" id="3.30.300.30">
    <property type="match status" value="1"/>
</dbReference>
<comment type="pathway">
    <text evidence="4">Antibiotic biosynthesis; bacillaene biosynthesis.</text>
</comment>
<dbReference type="Pfam" id="PF21394">
    <property type="entry name" value="Beta-ketacyl_N"/>
    <property type="match status" value="1"/>
</dbReference>
<dbReference type="Gene3D" id="3.10.129.110">
    <property type="entry name" value="Polyketide synthase dehydratase"/>
    <property type="match status" value="4"/>
</dbReference>
<comment type="caution">
    <text evidence="16">Lacks conserved residue(s) required for the propagation of feature annotation.</text>
</comment>
<feature type="domain" description="Ketosynthase family 3 (KS3)" evidence="19">
    <location>
        <begin position="1141"/>
        <end position="1577"/>
    </location>
</feature>
<dbReference type="SMART" id="SM00822">
    <property type="entry name" value="PKS_KR"/>
    <property type="match status" value="2"/>
</dbReference>
<feature type="domain" description="Carrier" evidence="18">
    <location>
        <begin position="7523"/>
        <end position="7600"/>
    </location>
</feature>
<evidence type="ECO:0000259" key="18">
    <source>
        <dbReference type="PROSITE" id="PS50075"/>
    </source>
</evidence>
<sequence length="7655" mass="868887">MIEKEIYQKLYSGQITREDALKLIFKTPSIKNKKEELSEVQKGIWIEHQMSFDNYAYNTPGAMIVSSNINVEILEKSLNYLLQTHPVLRTKIFKDEEIPYQLVEGLNKVVVTQFDVSDLTEEEVIDCIWKEAKRPFKLEEGPLYRISLFNISTEKKILVFNFHHIIFDGVSSQIFLKELKQCYFAFSAGKTPELELRKAEYADFIKSEKEYLLSEQAVCDREYWLNNLSGDIPTLNLPFGKTSSNSPTHKGQSYSTVVKKGLVKKLKNIKTDNHVTMFSIMMAAFNLLLFKYSNGKELYIGTPVLGRNEKKFENVLGCFMNMIVIKNDVSYEENVLSFLERVHETVLKSLEHSRYPYNALVKEIKEKRDTSNRQLFQAAFYFQNWLSESKDEVFLEYLHEIHQIGEFDLTLEVIETVDECLLHFKYNPDMLDEGTIRRLAEHYNHILLEISNNPNVEISDFSVFNKEESEMMLYDWNDTFQDYPKEMSFPELFIRQVKENPNAIAVIFKEEQLTYLQLYRKAMQLAHYLNKRGVQKGTFVGIHLERSIEMLVSLIAVQMAGGTYIPLDPTFPKSRLFHMFEECNLSYVISFSKLNKYLPQQELIVINLDLEIESIENIIVEDKVDRFKNLVELTPDDLAYVIFTSGSTGKAKGIKVHHGGLTNFLCSMVKVPGCTSQDYVFALTTICFDIAGLELYLPLVTGAKLEILSDEITKDGIQLLEKIESEKVTIMQATPATWKMLLAAGWNNKKDMKILCGGEALTNSLANKLLDLSDEVWNMYGPTETTIWSSTCKVERNKKISIGEPIANTQFYILDNMLNPVPIGVDGNLYIGGDGVSKGYINREAETSENFIKNPFIQDNRSMIYKTGDMARYLNDGSVEYLGRGDFQVKIHGFRIELGEIEATLQGMKGINEAVVVVRKESEEQSLVAFIISNDTIQSSSGKMIQQDMRRYLPTYMIPSKIYFLEKLPKTLNAKINRKELSSEEIPDILKRYGIQIEDVYEEEKKLGTLRNKSVQSTTNFELASYTELFIKEQISQMRNISLGEIKNNISIGDYGFNSILFTNLSLKINEYYGLKTNPSLFYTYSTIQEFTNYLVSKYANQIKEKHRIKPKREGSVKLMKKESVVKSEDIREEKSIQRTNHDIAIIGMSGMLPGSKDLSAFWNNILAEKDLVTTIPSDRWEWSKYYSDFEGKINTSVSKWGAFVPEIDKFDAPFFGISRREAELMDPQQRIMLESVWKAIEDAGYKPSDFSETDMGVFIGATGSDYAEILMRETNVDAHTISGIVNAIIPNRISYFYNFQGPSELIDTACSSSLVSVARAVDAIRNGNCKTAIAGGVNLIISPFGHIALSKTNMLSEDGRCKTFDKSANGYVRGEGGVVILLKSLEDAITDKDSIYAVIKGTAVNHGGKTNSLTAPSANAQEKLIISAVNDADINPQTIRYIEAHGTGTALGDPIEINGLQSAFQKMDLNWNNNPKLESYCGIGSVKTNIGHLEAAAGLAGLVKSVLSLKNKKVPASIHCKEVNPFIDLNNSPFYLINETKSLDRLIDEEGAEIPLRAGVSSFGFGGTNAHIVLEEYIESSVDRKEERGPLFSPIITISAKDKLGLKKQVLNILKYIEEAKEKQHYNQKLSLEKIAYTLQVGREPMQERLAFIAYSLDDLKEKLNEYVAEKERVTEIYTNSGLSNKETIESILDGEEINGIIERYVQKEEWDKLCKLWINGVEIDWMNLYSNYNPGRISLPTYSFNKERYWIPVSVKEPLYGNDLVKQPPLLGEVSLSKSINKGLVFEKVLSKNDLIVRDHVVNSQCVFPGTGYIETAIESFAFLRNASEYRVRNVTWFQPLIIEDEESVTLQLSFQEENGDYHFQIESIKGLEKRIHSKGIITSSPYSEFSPEEYMGLEEVKARCSEHISKEVFYNKLNESGINYGVYFQGIEEIWRNDNEALGKFKLSNSFANEVNDYYVHPVIMDCALQTMGSLIEKNAEREQIKLPFSVEEVHVIEPLRSQEYFAYVVNVGNDTHNIALLNNEGKVCVKFYNLVSREIKSGDRHHIYRSRWIESHRVGKQQYSIATDTKNTLYIYPEDLSLFKESLKKTIGASHSIEIQLSKETKQLANNYWEVAFNDENAYRKIIKENHIDQIYFLGGLSTNHISIEELQMLEEKKEHGVMALLYMFKALQKLEKPIRVVTITNHIFEVLPNENVIPIHAGISGFVKTASLECPHTPMLLVDTEYNRDMSLGAVEKLVKNIINEVSEHETGEVAIRDGKSYIRKHYKLKLSELHLNESSFRDKGVYLIAGAGGIGIQLASYLAEKVKAKLILVGRSGIDSIKEEVFNQIRAVGAEVDYIQADITNQLQMDQVVSGIKKKHGALHGVFHSAMVLRDIRIQNMTKDMFNEVLDPKVKGSIALFNAVKEETLDFMMLFSSTNAFIGNEGQSNYNTACSYQDAIASFLKRQAPFPIKVINWSFWGSIGAVATDAYKKQLNAKGLLPIEVKEGMELIEKAVVSSTSQITMFKAKKSVLDELNFDDNHYLEYYSEKIPSLVKDIRLETTLENINKEEINSALKGFKEIEEFGVNLLLNYFWKNEIFTKGGEKYKQSTLLETLKIIPAYEKLFIALLNILEKEGLLFKEHSFIYTTHLVEKKYNDSKVNMLYQVKLDLEGKFPALVPYIHLLWECVSNYPDILDGSIDHKEVMFPSGQKDLVGKIYKGNIIIDYYNQVMGNTIKNYIQKRLDTSLSTHINILEVGAGTGGTSDFVLNHIQGFADNVTYYYTDISPSFTRYGEEKYSSTYPFATFKKLDIEKDFEEQGFLPNDFDIVLATNVLHATNDIRFTLQNIKKLLKKNGVVLINEITKFQNFSTLIFGLTEGWWYFDDDYRIEGSPLLTTDTWKRLLDETGYFFGAVNGLKGKNGVINQSVILAESDGEILSKNKKDNLRYTEIVKTEIVENTRKIEKVERINRSKIVEGKELKNSDLLQETKKYLKKQLEIALKLKSSQIKDDENFDQIGVDSLIIIELNKSIEKSFGKVASTLFFEYKTVEELAQYFVKEYKDKVMELFAKKSKSSKTNLYSDDLFEIDTKVVSIESEEKTDTIDNYKREQEVQKYKESNFQETVKSKDIAIIGVSGRYPSAENIDEYWNNLKQGRNCISEVPSNRWDWKKYYDPSNADQAKGYSKWGGFLKDIDKFDAEFFNINESHACEMDPQERLFLETTWSLLENAGYPDKQLSEKGEKVGVFVGAMYSAYGQIATRAWEQGIRTNAQSAFWIIPNRISHFFNFNGPSIAIDTACSSSLTAIHYASKSLNSGECSVAIAGGVNLILHPRQHVRLAHLNNLAKSDKNRSFSEDADGFVEGEGVGAVLLKPLDRAIQDNDYIYGVIKGTSVNSSGDSSSLTIPSISALENVVEDSIKEAGVHPETINYMEAHATGTMLGDPLEISALSKCFAKHTNKKQYCTIGSVKSNVGHLEAASGVAALTKVLLQLKYKKIVPSINISKLNSYIDFENSPFYVQEDLVDWENNVQNKDTGEKNNLRRAGISSFGAGGSNAHIIVEEYPQQPALCEDNVKHLIVFSAKKAESLLQYAKLFCNYIKGIQNTANEPSLAQIAYTLQMGRVEFDNRLAFTASNFDELINKLTIFINKEENKSTIYYGQVLENNNHCLDTTDLELLAKEWVEGKNIDWKLLYQEESSRIPLPTYYFDKKSYWINENTNNLLADGYVETYSYNDLYVKDHVSFGKRTLLGMTYCSLAFEAFQRTYKDAQVCFRNLLFNEPVEINVGEKIIVDTRFKEEDKLYVTSSFREINSENFKPVAHGEVVIDNQMKTYTTNIPSFNNKVIIKGEELYNRKPGVYGPALRTLKEVFVSEEEAWGKIVLTEEMKQDSHRYLIHPAILDGAIICRLALESCAESDMFIPLMIKEVCIYKHLPNNCYCRVQQVKGNYDIWEGNIELVDENGTILVLLRGVVCKRVRLEDPLIRIAEENESEREEQGNGYSEENTNIILAEIENYLLDKISLILNKSQNRIDKKQSFMQMGIDSKTLISLSKEIKETFGIDLYPTIFFEYPNISDLANYFLIEHSDIFTGLTPINDDELDHIKLDKEYSEVMPKTSLQSAILPSHVKKEEYLEQDEPIAIIGLSGIMPQSDNLDQFWDFLEEGENLVTEIPKDRWDWKEHYKGSSKDVTKTNIIWGGFMNAVDKFDPAFFRISPREARLMDPQHRLTLQLVWKAIEDAGYNPRSLSGSSTGLFMGVAGHDYSDVLDKGIVNSGAQALTGNAHNILTGRVSYLLNLHGPSEPIDTACSSSLVAIHRAVESLRSGECELALAGGINVIASPSLYVSFDQVGLLSPDGKCKTFDQGADGTVRGEGAGVILLKPLSKAIQDKDHIHAVIRGNAVNHGGHASSLTAPNPKAQAEVITKAYEKANVDPTTVTYIEAHGTGTALGDPVEINGLKNAFRYLYERWGTENKQKHCGISTVKANMGHLETAAGIAGIIKILLSMKHQKLPGLINFKELNPYIKLDGSPFYLVEKTQPWKRQKDAHGQEIPYRAGISSFGFSGVNAHIVLEEYRESKVVEEQNTPELLVLSAQTEERLKVYAQELSSFLKTSISKECEDHEVVLIEEQVLNEVVDMLSSIFNIERSEIEKYTSVTDFGIDQVMWARLVDKMNERYGLECEVSHFIWDSCPSDIAKVLSTYPEVIQYYEVNRKPKAFENRQMKNFSLQEVAYTLQVGREAMEERLALIATSIEEVINKLEQFIAGKEENEQVYKGNLSRRESPNSINEFKGLNQAIKQRDLETLAELWISGEDISAWEELYEETPYRVTLPTYPFEEKKYWIEPRKKIKETAALIGDYALTSLIDSNESTLEEQRYRKMLRKDAFYLQDHIVNGQVTLPGVVYLEMARMAGTLASPSQSVIGLQNIVWTQPIHLSEDKEEVSIELQSKDEQIFYNIYKEESTVCSQGNIIYGTLKDIATEWMDIDKIHRNFNQKIERQSLYPLFEKAGFMYGESFKPINHIYFNEKEALAEIQIAKEIQASAKDFLLHPSLLEGALQTAGYLVNTVMQTTNTYVPFALGKLEIYGELPEKCYAYASLSATEGNVMKMSVMLLDEFGQVLIKIEDYMVRSFSKEKYSRRTVIKTKDEKKKVLQDSTGVLNYVKEGLVKIVARIVEIPEDKIDLNGDLDKYSIDSIVLTELSNSINTHFQLDITPAFFFENAEFTIQNVATSLYEKKKEELENLYQHKVEKNQVSNFSNVRIMEEKKNKESNAKFQIEKKEKTYSRRNEPVAIIGISGKLPKSNNLEEYWKHLYSEEDLISEIPIDRFDWKDYYGDPMKEPNKTNSRWGGFMKEVDAFDASLFNITPAEAMYMDPQQRLFLETVWGVIEDSGYTPSELSGSKTGVYVGVSNLDYGDLLVDHKLDALGMTGNNHAMIANKVSYFFNFTGPSEPVDTLCSSSLVSIHRAVEDIQNGMCDMAIAGGVNVILSPKLYITYSNAGMLSSDGKCKTFDKNANGFVRGEGVGAILLKPLRKALEDNDNIYAVIKGSATNHGGRAKSLTSPNPIAQADVIKAAWGKSGIDPSTVTYIETHGTGTALGDPVEVNGLKLAFKELYNDWGKKFESLPICGLGSCKTNIGHLESAAGIAGVLKILLALKYKTIPGNLHLEEINPYVDLKDSPYYIVEKTQPWEQLKDIAGDNIPRRAGISSFGAGGVNAHIVFEEYQSITRKEYNSDEQEKEHIFILSAKDKETLKKYSSNVIRYLKDSNYGLEDIIYTSQLAREEMDERLAIIVSTKLELINKLEEYYNNNIQNLFVGNVYHDEDKDLKFSLNESIECLIEKRNLEEIAYSWVNGAKIDWKQFYKNTSLLKIDFPKYPFSRSRFWLQNKSRDISKENTFNIINKISCENEDKTKFKVNFHANDLYIKEHVVNGEQIVPATAYLDIIRYAVQQTTKRTVVGLEDVIWIDPLDIKGNYKEAYISLTTMETNENVIKFEIYSSKSIESVSLHCQGRVRLDNYIYTNQSKISVADIKRRCIGDDGEKYYPIFKKMGFSYGESFKTIKEVYKNSEEVLVSLELPQSINEQDSNILFSTLIMDGALQSSMIMGMEEQDREIHLPFSVENLNWYNAIPPKCFAYITRTGELNQFSKIKKYSLYILDEEGNILIEFVNFTKKIVPIADKSDQPYLVCAPVWKEEKLVYENSDINLGDTLILSSNLSLYEEWRKRIGSDRNLVFVTPGTKFTELGDLKYTINPSCYEDYEKLWHSLKRQDVYPDNLIQELSTIREDNYLYQSFYPVVYMVQSFIKEMKTRSIRLLYVYENLEDSSYPYYAGIKSLLKTIVLEHNNFKCSSVELDSKMNLTQRCMLELFALAKETSRKVKEVQWRGNNRYVGNLVEHDIVSSRESLNVGFQKEGVYIISGGLGGIGLLLCKHLLTAYQAKIVVFGRSALNETKQRALQDVMDNGGEVIYMCGNVSNKQDVSLIIKETKQRFGKINGVFHMAGVIRDNYLMKKTESEIQEVIEPKILGSIYLDELTKEEPLDFFVLFSSISGLLGNIGQCDYAFANNFMDHFVEIREQRRRTNQCNGKTLSINWPLWEEGGMNVDSEIKQAIKNSTGMDALASKDAFTILERGLRSKLNQFTIFTGDLEKIKSLFNIQNKSILVSNEKNITLEESNIMNVSRNDISEENLKTLTIQLLKEIISKVSEIPIKDIKEKLPMDRYGLDSIIILKVGNELEDYFDDLSKSIFFQYETIFELCEYLIQNYKDRLQDIFSEEEREVKEEQQELGSIKSYSSSNSIQDEKELKLLTTQFLKEIISKVSEIPIKNIKEKVPMDRYGLDSIIILKLGNELEEYFNNLPKSIFFEYQTITDLSGYLVENLKEELLSIFKLDGLSMMQGKRNNNKEDKSNDDTKKDVKSDKAKEIHGMDSQSREYQPSVYESEEIAIVGISGKYPLSENSDTFWKNLKNGKNCITEVPTERWDAELYFNTEKGVTGKSYTKWGGFINEVDKFDPLFFNISPAEAELMDPQERLFLEIVWATLEDAGCTRDSLGTEVGVFVGSMYKHYPWIAKDTEAESLLSSTSYWAIPNRVSYLYDFQGPSIAIDTACSSSLNAIHQACQSIKLGECKAAIAGGVNLSIYPEKYVGLSRTGMIGSSEKSKSFGDGDGYVMGEGVGAVLLKPLSKAVEDGNHIYGIIKSSASNHGGKTNGFAVPSLNAQVNLIEKVIKSANIPAETISYIESAANGSVLGDMIEVNALNKVFKNVTNRKNTVPIGTVKANIGHLEAASGISQLTKVLLQIKHKSLVPTISARPINPHIELENSPLYISDREEEWKVTNGVPRRALINSFGAGGSNTALIVEEYVDGHVMKKGTDSESSLLFVFSAKNNEQLKDVVKGLVEYIKNTNITSLKNIAYTLMDGREWMESRLAIIAKDEKDLLEKLESYLEGSKGDLEVFYGHVEEEQLYSQDTAKEEFDGLVLNNNLKTLAQIWVGGIQFNYKKLPQFLDCRHVSLPTYPFARQSYWVTDTAVNQELEVVDKNTQKVDGDVEQVAEQVLIEAISGILKVPMNSMNVNEKLSRYGFDSLSGMRFINWFQEQHGGEIPISAFLKYPTIKELAKYLVSQELFGCIKSNTVDEPRSVKTGNGNKMLNMILQSIYSGKVSPEEAILLQKKLINNTRE</sequence>
<feature type="region of interest" description="Disordered" evidence="17">
    <location>
        <begin position="6875"/>
        <end position="6909"/>
    </location>
</feature>
<accession>A0AB33B6M6</accession>
<dbReference type="PROSITE" id="PS00455">
    <property type="entry name" value="AMP_BINDING"/>
    <property type="match status" value="1"/>
</dbReference>
<feature type="active site" description="Proton donor; for dehydratase activity" evidence="16">
    <location>
        <position position="6075"/>
    </location>
</feature>
<dbReference type="Pfam" id="PF08242">
    <property type="entry name" value="Methyltransf_12"/>
    <property type="match status" value="1"/>
</dbReference>
<feature type="domain" description="Carrier" evidence="18">
    <location>
        <begin position="5137"/>
        <end position="5216"/>
    </location>
</feature>
<feature type="active site" description="Proton donor; for dehydratase activity" evidence="16">
    <location>
        <position position="3884"/>
    </location>
</feature>
<dbReference type="InterPro" id="IPR049551">
    <property type="entry name" value="PKS_DH_C"/>
</dbReference>
<evidence type="ECO:0000256" key="14">
    <source>
        <dbReference type="ARBA" id="ARBA00023268"/>
    </source>
</evidence>
<dbReference type="FunFam" id="3.40.47.10:FF:000019">
    <property type="entry name" value="Polyketide synthase type I"/>
    <property type="match status" value="4"/>
</dbReference>
<dbReference type="Pfam" id="PF08659">
    <property type="entry name" value="KR"/>
    <property type="match status" value="2"/>
</dbReference>
<feature type="domain" description="Carrier" evidence="18">
    <location>
        <begin position="2969"/>
        <end position="3046"/>
    </location>
</feature>
<keyword evidence="10" id="KW-0677">Repeat</keyword>
<evidence type="ECO:0000256" key="8">
    <source>
        <dbReference type="ARBA" id="ARBA00022553"/>
    </source>
</evidence>
<evidence type="ECO:0000256" key="10">
    <source>
        <dbReference type="ARBA" id="ARBA00022737"/>
    </source>
</evidence>
<evidence type="ECO:0000256" key="17">
    <source>
        <dbReference type="SAM" id="MobiDB-lite"/>
    </source>
</evidence>
<comment type="cofactor">
    <cofactor evidence="1">
        <name>pantetheine 4'-phosphate</name>
        <dbReference type="ChEBI" id="CHEBI:47942"/>
    </cofactor>
</comment>
<protein>
    <submittedName>
        <fullName evidence="21">Beta-ketoacyl-acyl-carrier-protein synthase II</fullName>
        <ecNumber evidence="21">2.3.1.179</ecNumber>
    </submittedName>
</protein>
<dbReference type="InterPro" id="IPR057326">
    <property type="entry name" value="KR_dom"/>
</dbReference>
<evidence type="ECO:0000256" key="1">
    <source>
        <dbReference type="ARBA" id="ARBA00001957"/>
    </source>
</evidence>
<dbReference type="InterPro" id="IPR000873">
    <property type="entry name" value="AMP-dep_synth/lig_dom"/>
</dbReference>
<dbReference type="InterPro" id="IPR013968">
    <property type="entry name" value="PKS_KR"/>
</dbReference>
<evidence type="ECO:0000256" key="3">
    <source>
        <dbReference type="ARBA" id="ARBA00004496"/>
    </source>
</evidence>
<evidence type="ECO:0000256" key="2">
    <source>
        <dbReference type="ARBA" id="ARBA00003299"/>
    </source>
</evidence>
<dbReference type="Gene3D" id="3.40.50.720">
    <property type="entry name" value="NAD(P)-binding Rossmann-like Domain"/>
    <property type="match status" value="2"/>
</dbReference>
<feature type="domain" description="PKS/mFAS DH" evidence="20">
    <location>
        <begin position="5876"/>
        <end position="6160"/>
    </location>
</feature>
<evidence type="ECO:0000256" key="16">
    <source>
        <dbReference type="PROSITE-ProRule" id="PRU01363"/>
    </source>
</evidence>
<dbReference type="SUPFAM" id="SSF52777">
    <property type="entry name" value="CoA-dependent acyltransferases"/>
    <property type="match status" value="2"/>
</dbReference>
<dbReference type="InterPro" id="IPR032821">
    <property type="entry name" value="PKS_assoc"/>
</dbReference>
<dbReference type="GO" id="GO:0005524">
    <property type="term" value="F:ATP binding"/>
    <property type="evidence" value="ECO:0007669"/>
    <property type="project" value="UniProtKB-KW"/>
</dbReference>
<evidence type="ECO:0000256" key="15">
    <source>
        <dbReference type="ARBA" id="ARBA00023315"/>
    </source>
</evidence>
<dbReference type="InterPro" id="IPR049552">
    <property type="entry name" value="PKS_DH_N"/>
</dbReference>
<feature type="active site" description="Proton acceptor; for dehydratase activity" evidence="16">
    <location>
        <position position="1802"/>
    </location>
</feature>
<name>A0AB33B6M6_BACTU</name>
<dbReference type="Gene3D" id="3.30.70.3290">
    <property type="match status" value="1"/>
</dbReference>
<dbReference type="EC" id="2.3.1.179" evidence="21"/>
<dbReference type="PROSITE" id="PS52004">
    <property type="entry name" value="KS3_2"/>
    <property type="match status" value="5"/>
</dbReference>
<feature type="domain" description="PKS/mFAS DH" evidence="20">
    <location>
        <begin position="4839"/>
        <end position="5117"/>
    </location>
</feature>
<feature type="domain" description="Carrier" evidence="18">
    <location>
        <begin position="6781"/>
        <end position="6857"/>
    </location>
</feature>
<evidence type="ECO:0000259" key="19">
    <source>
        <dbReference type="PROSITE" id="PS52004"/>
    </source>
</evidence>
<dbReference type="Proteomes" id="UP000031876">
    <property type="component" value="Plasmid 1"/>
</dbReference>
<dbReference type="SUPFAM" id="SSF53901">
    <property type="entry name" value="Thiolase-like"/>
    <property type="match status" value="5"/>
</dbReference>
<feature type="domain" description="Ketosynthase family 3 (KS3)" evidence="19">
    <location>
        <begin position="5267"/>
        <end position="5702"/>
    </location>
</feature>
<dbReference type="InterPro" id="IPR006162">
    <property type="entry name" value="Ppantetheine_attach_site"/>
</dbReference>
<dbReference type="Gene3D" id="3.30.559.10">
    <property type="entry name" value="Chloramphenicol acetyltransferase-like domain"/>
    <property type="match status" value="1"/>
</dbReference>
<dbReference type="Gene3D" id="2.30.38.10">
    <property type="entry name" value="Luciferase, Domain 3"/>
    <property type="match status" value="1"/>
</dbReference>
<dbReference type="InterPro" id="IPR042104">
    <property type="entry name" value="PKS_dehydratase_sf"/>
</dbReference>
<keyword evidence="6" id="KW-0596">Phosphopantetheine</keyword>
<dbReference type="GO" id="GO:0071770">
    <property type="term" value="P:DIM/DIP cell wall layer assembly"/>
    <property type="evidence" value="ECO:0007669"/>
    <property type="project" value="TreeGrafter"/>
</dbReference>
<feature type="region of interest" description="C-terminal hotdog fold" evidence="16">
    <location>
        <begin position="6014"/>
        <end position="6160"/>
    </location>
</feature>
<dbReference type="Gene3D" id="3.40.50.980">
    <property type="match status" value="2"/>
</dbReference>
<feature type="region of interest" description="C-terminal hotdog fold" evidence="16">
    <location>
        <begin position="4973"/>
        <end position="5117"/>
    </location>
</feature>
<feature type="domain" description="Ketosynthase family 3 (KS3)" evidence="19">
    <location>
        <begin position="3112"/>
        <end position="3546"/>
    </location>
</feature>
<feature type="domain" description="Carrier" evidence="18">
    <location>
        <begin position="3993"/>
        <end position="4067"/>
    </location>
</feature>
<dbReference type="InterPro" id="IPR050091">
    <property type="entry name" value="PKS_NRPS_Biosynth_Enz"/>
</dbReference>
<dbReference type="InterPro" id="IPR054514">
    <property type="entry name" value="RhiE-like_linker"/>
</dbReference>
<feature type="region of interest" description="C-terminal hotdog fold" evidence="16">
    <location>
        <begin position="1908"/>
        <end position="2049"/>
    </location>
</feature>
<keyword evidence="12" id="KW-0067">ATP-binding</keyword>
<feature type="domain" description="Carrier" evidence="18">
    <location>
        <begin position="1022"/>
        <end position="1099"/>
    </location>
</feature>
<dbReference type="GO" id="GO:0009403">
    <property type="term" value="P:toxin biosynthetic process"/>
    <property type="evidence" value="ECO:0007669"/>
    <property type="project" value="UniProtKB-ARBA"/>
</dbReference>
<feature type="region of interest" description="N-terminal hotdog fold" evidence="16">
    <location>
        <begin position="5876"/>
        <end position="5999"/>
    </location>
</feature>
<dbReference type="Gene3D" id="1.10.1240.100">
    <property type="match status" value="4"/>
</dbReference>
<dbReference type="GO" id="GO:0004312">
    <property type="term" value="F:fatty acid synthase activity"/>
    <property type="evidence" value="ECO:0007669"/>
    <property type="project" value="TreeGrafter"/>
</dbReference>
<feature type="domain" description="PKS/mFAS DH" evidence="20">
    <location>
        <begin position="1770"/>
        <end position="2049"/>
    </location>
</feature>
<dbReference type="InterPro" id="IPR020845">
    <property type="entry name" value="AMP-binding_CS"/>
</dbReference>
<dbReference type="SMART" id="SM00826">
    <property type="entry name" value="PKS_DH"/>
    <property type="match status" value="2"/>
</dbReference>
<dbReference type="PROSITE" id="PS00606">
    <property type="entry name" value="KS3_1"/>
    <property type="match status" value="4"/>
</dbReference>
<evidence type="ECO:0000256" key="9">
    <source>
        <dbReference type="ARBA" id="ARBA00022679"/>
    </source>
</evidence>
<reference evidence="21 22" key="1">
    <citation type="journal article" date="2015" name="Genome Announc.">
        <title>Complete genome sequences for 35 biothreat assay-relevant bacillus species.</title>
        <authorList>
            <person name="Johnson S.L."/>
            <person name="Daligault H.E."/>
            <person name="Davenport K.W."/>
            <person name="Jaissle J."/>
            <person name="Frey K.G."/>
            <person name="Ladner J.T."/>
            <person name="Broomall S.M."/>
            <person name="Bishop-Lilly K.A."/>
            <person name="Bruce D.C."/>
            <person name="Gibbons H.S."/>
            <person name="Coyne S.R."/>
            <person name="Lo C.C."/>
            <person name="Meincke L."/>
            <person name="Munk A.C."/>
            <person name="Koroleva G.I."/>
            <person name="Rosenzweig C.N."/>
            <person name="Palacios G.F."/>
            <person name="Redden C.L."/>
            <person name="Minogue T.D."/>
            <person name="Chain P.S."/>
        </authorList>
    </citation>
    <scope>NUCLEOTIDE SEQUENCE [LARGE SCALE GENOMIC DNA]</scope>
    <source>
        <strain evidence="21 22">HD1011</strain>
    </source>
</reference>
<dbReference type="InterPro" id="IPR010071">
    <property type="entry name" value="AA_adenyl_dom"/>
</dbReference>
<evidence type="ECO:0000313" key="22">
    <source>
        <dbReference type="Proteomes" id="UP000031876"/>
    </source>
</evidence>
<dbReference type="Pfam" id="PF22621">
    <property type="entry name" value="CurL-like_PKS_C"/>
    <property type="match status" value="1"/>
</dbReference>
<dbReference type="PROSITE" id="PS50075">
    <property type="entry name" value="CARRIER"/>
    <property type="match status" value="7"/>
</dbReference>
<dbReference type="Gene3D" id="1.10.1200.10">
    <property type="entry name" value="ACP-like"/>
    <property type="match status" value="7"/>
</dbReference>
<dbReference type="SMART" id="SM01294">
    <property type="entry name" value="PKS_PP_betabranch"/>
    <property type="match status" value="1"/>
</dbReference>
<keyword evidence="9 21" id="KW-0808">Transferase</keyword>
<dbReference type="InterPro" id="IPR009081">
    <property type="entry name" value="PP-bd_ACP"/>
</dbReference>
<dbReference type="Pfam" id="PF21089">
    <property type="entry name" value="PKS_DH_N"/>
    <property type="match status" value="3"/>
</dbReference>
<dbReference type="Pfam" id="PF16197">
    <property type="entry name" value="KAsynt_C_assoc"/>
    <property type="match status" value="1"/>
</dbReference>
<keyword evidence="14" id="KW-0511">Multifunctional enzyme</keyword>
<comment type="subcellular location">
    <subcellularLocation>
        <location evidence="3">Cytoplasm</location>
    </subcellularLocation>
</comment>
<dbReference type="GO" id="GO:0031177">
    <property type="term" value="F:phosphopantetheine binding"/>
    <property type="evidence" value="ECO:0007669"/>
    <property type="project" value="InterPro"/>
</dbReference>
<dbReference type="InterPro" id="IPR020841">
    <property type="entry name" value="PKS_Beta-ketoAc_synthase_dom"/>
</dbReference>
<comment type="similarity">
    <text evidence="5">Belongs to the ATP-dependent AMP-binding enzyme family.</text>
</comment>
<dbReference type="InterPro" id="IPR013217">
    <property type="entry name" value="Methyltransf_12"/>
</dbReference>
<dbReference type="InterPro" id="IPR020807">
    <property type="entry name" value="PKS_DH"/>
</dbReference>
<dbReference type="InterPro" id="IPR018201">
    <property type="entry name" value="Ketoacyl_synth_AS"/>
</dbReference>
<dbReference type="CDD" id="cd00833">
    <property type="entry name" value="PKS"/>
    <property type="match status" value="5"/>
</dbReference>
<dbReference type="GO" id="GO:0005737">
    <property type="term" value="C:cytoplasm"/>
    <property type="evidence" value="ECO:0007669"/>
    <property type="project" value="UniProtKB-SubCell"/>
</dbReference>
<keyword evidence="7" id="KW-0963">Cytoplasm</keyword>
<dbReference type="Pfam" id="PF02801">
    <property type="entry name" value="Ketoacyl-synt_C"/>
    <property type="match status" value="5"/>
</dbReference>
<dbReference type="Pfam" id="PF13193">
    <property type="entry name" value="AMP-binding_C"/>
    <property type="match status" value="1"/>
</dbReference>
<evidence type="ECO:0000256" key="7">
    <source>
        <dbReference type="ARBA" id="ARBA00022490"/>
    </source>
</evidence>
<evidence type="ECO:0000256" key="11">
    <source>
        <dbReference type="ARBA" id="ARBA00022741"/>
    </source>
</evidence>
<dbReference type="InterPro" id="IPR036736">
    <property type="entry name" value="ACP-like_sf"/>
</dbReference>
<feature type="domain" description="PKS/mFAS DH" evidence="20">
    <location>
        <begin position="3693"/>
        <end position="3965"/>
    </location>
</feature>
<dbReference type="InterPro" id="IPR029063">
    <property type="entry name" value="SAM-dependent_MTases_sf"/>
</dbReference>
<keyword evidence="15 21" id="KW-0012">Acyltransferase</keyword>
<dbReference type="KEGG" id="btw:BF38_5609"/>
<dbReference type="Gene3D" id="3.40.47.10">
    <property type="match status" value="5"/>
</dbReference>
<dbReference type="Pfam" id="PF00109">
    <property type="entry name" value="ketoacyl-synt"/>
    <property type="match status" value="5"/>
</dbReference>
<comment type="function">
    <text evidence="2">Involved in some intermediate steps for the synthesis of the antibiotic polyketide bacillaene which is involved in secondary metabolism.</text>
</comment>
<evidence type="ECO:0000256" key="5">
    <source>
        <dbReference type="ARBA" id="ARBA00006432"/>
    </source>
</evidence>
<geneLocation type="plasmid" evidence="21 22">
    <name>1</name>
</geneLocation>
<dbReference type="Pfam" id="PF14765">
    <property type="entry name" value="PS-DH"/>
    <property type="match status" value="4"/>
</dbReference>
<evidence type="ECO:0000256" key="4">
    <source>
        <dbReference type="ARBA" id="ARBA00004789"/>
    </source>
</evidence>
<feature type="compositionally biased region" description="Basic and acidic residues" evidence="17">
    <location>
        <begin position="6879"/>
        <end position="6903"/>
    </location>
</feature>
<dbReference type="InterPro" id="IPR025110">
    <property type="entry name" value="AMP-bd_C"/>
</dbReference>
<dbReference type="SUPFAM" id="SSF53335">
    <property type="entry name" value="S-adenosyl-L-methionine-dependent methyltransferases"/>
    <property type="match status" value="1"/>
</dbReference>
<dbReference type="CDD" id="cd08953">
    <property type="entry name" value="KR_2_SDR_x"/>
    <property type="match status" value="2"/>
</dbReference>
<evidence type="ECO:0000313" key="21">
    <source>
        <dbReference type="EMBL" id="AJG79651.1"/>
    </source>
</evidence>
<gene>
    <name evidence="21" type="primary">fabF</name>
    <name evidence="21" type="ORF">BF38_5609</name>
</gene>
<dbReference type="InterPro" id="IPR049490">
    <property type="entry name" value="C883_1060-like_KR_N"/>
</dbReference>
<dbReference type="InterPro" id="IPR045851">
    <property type="entry name" value="AMP-bd_C_sf"/>
</dbReference>
<dbReference type="InterPro" id="IPR036291">
    <property type="entry name" value="NAD(P)-bd_dom_sf"/>
</dbReference>
<dbReference type="Pfam" id="PF00668">
    <property type="entry name" value="Condensation"/>
    <property type="match status" value="1"/>
</dbReference>
<dbReference type="GO" id="GO:0006633">
    <property type="term" value="P:fatty acid biosynthetic process"/>
    <property type="evidence" value="ECO:0007669"/>
    <property type="project" value="InterPro"/>
</dbReference>
<feature type="region of interest" description="N-terminal hotdog fold" evidence="16">
    <location>
        <begin position="4839"/>
        <end position="4957"/>
    </location>
</feature>
<dbReference type="InterPro" id="IPR001242">
    <property type="entry name" value="Condensation_dom"/>
</dbReference>